<dbReference type="GO" id="GO:0000938">
    <property type="term" value="C:GARP complex"/>
    <property type="evidence" value="ECO:0007669"/>
    <property type="project" value="TreeGrafter"/>
</dbReference>
<evidence type="ECO:0000313" key="9">
    <source>
        <dbReference type="CGD" id="CAL0000149817"/>
    </source>
</evidence>
<evidence type="ECO:0000256" key="6">
    <source>
        <dbReference type="SAM" id="Coils"/>
    </source>
</evidence>
<dbReference type="EMBL" id="HE605206">
    <property type="protein sequence ID" value="CCE42365.1"/>
    <property type="molecule type" value="Genomic_DNA"/>
</dbReference>
<reference evidence="12" key="2">
    <citation type="journal article" date="2011" name="BMC Genomics">
        <title>Using RNA-seq to determine the transcriptional landscape and the hypoxic response of the pathogenic yeast Candida parapsilosis.</title>
        <authorList>
            <person name="Guida A."/>
            <person name="Lindstaedt C."/>
            <person name="Maguire S.L."/>
            <person name="Ding C."/>
            <person name="Higgins D.G."/>
            <person name="Corton N.J."/>
            <person name="Berriman M."/>
            <person name="Butler G."/>
        </authorList>
    </citation>
    <scope>GENOME REANNOTATION</scope>
    <source>
        <strain evidence="12">CDC 317 / ATCC MYA-4646</strain>
    </source>
</reference>
<dbReference type="EnsemblFungi" id="CPAR2_200080-T">
    <property type="protein sequence ID" value="CPAR2_200080-T-p1"/>
    <property type="gene ID" value="CPAR2_200080"/>
</dbReference>
<keyword evidence="5" id="KW-0333">Golgi apparatus</keyword>
<reference evidence="12" key="1">
    <citation type="journal article" date="2009" name="Nature">
        <title>Evolution of pathogenicity and sexual reproduction in eight Candida genomes.</title>
        <authorList>
            <person name="Butler G."/>
            <person name="Rasmussen M.D."/>
            <person name="Lin M.F."/>
            <person name="Santos M.A."/>
            <person name="Sakthikumar S."/>
            <person name="Munro C.A."/>
            <person name="Rheinbay E."/>
            <person name="Grabherr M."/>
            <person name="Forche A."/>
            <person name="Reedy J.L."/>
            <person name="Agrafioti I."/>
            <person name="Arnaud M.B."/>
            <person name="Bates S."/>
            <person name="Brown A.J."/>
            <person name="Brunke S."/>
            <person name="Costanzo M.C."/>
            <person name="Fitzpatrick D.A."/>
            <person name="de Groot P.W."/>
            <person name="Harris D."/>
            <person name="Hoyer L.L."/>
            <person name="Hube B."/>
            <person name="Klis F.M."/>
            <person name="Kodira C."/>
            <person name="Lennard N."/>
            <person name="Logue M.E."/>
            <person name="Martin R."/>
            <person name="Neiman A.M."/>
            <person name="Nikolaou E."/>
            <person name="Quail M.A."/>
            <person name="Quinn J."/>
            <person name="Santos M.C."/>
            <person name="Schmitzberger F.F."/>
            <person name="Sherlock G."/>
            <person name="Shah P."/>
            <person name="Silverstein K.A."/>
            <person name="Skrzypek M.S."/>
            <person name="Soll D."/>
            <person name="Staggs R."/>
            <person name="Stansfield I."/>
            <person name="Stumpf M.P."/>
            <person name="Sudbery P.E."/>
            <person name="Srikantha T."/>
            <person name="Zeng Q."/>
            <person name="Berman J."/>
            <person name="Berriman M."/>
            <person name="Heitman J."/>
            <person name="Gow N.A."/>
            <person name="Lorenz M.C."/>
            <person name="Birren B.W."/>
            <person name="Kellis M."/>
            <person name="Cuomo C.A."/>
        </authorList>
    </citation>
    <scope>NUCLEOTIDE SEQUENCE [LARGE SCALE GENOMIC DNA]</scope>
    <source>
        <strain evidence="12">CDC 317 / ATCC MYA-4646</strain>
    </source>
</reference>
<evidence type="ECO:0000313" key="10">
    <source>
        <dbReference type="EMBL" id="CCE42365.1"/>
    </source>
</evidence>
<sequence length="509" mass="58782">MFHDFTQPIMGISTLEKLLPLENEEVEVSPKDVSIVSDSLLEHYRSDLEADKSVDVAEAMSHFYSYNKELSLHKKKLVPVGAILDGFSKDLKQLSSSLVSLEQQSTELSRDSYTNKMITQMLERTINEKVLPPELIRDVLYEELSNKYFEKVNYLLDKMNEEESLLIKAKVVERTRDFVISQIRALRTKPISSQEIQNKLLACSDLFHFLQSQQPKLGEQLQQAYQNTMKWYYKSKFAKYIYSLEKLPRRHLEVPIFDSPNYLSTFESRFRILSNTDACIPSQLAETMTIPYTIEFVFLQLLRAVTDNVSVEYLFVVSFFYQGNETNHTWALDMFQDVFQISTDFLTLTTNGTCDVYAILFIIKLIHNFQLRLHENHIPALDDHLNSLLLILWPIFSKLVDLNCDALKKQIPRTPKSLVPLNVTQQFALFYSGLLRLSSAGEPSETAIVRLRNAYESNLTKAANAFRGHDKETFLDRNYSLVYTVVSNEAEDATSEIKHFQDLASVYKS</sequence>
<feature type="domain" description="Vps52 coiled-coil" evidence="7">
    <location>
        <begin position="167"/>
        <end position="210"/>
    </location>
</feature>
<evidence type="ECO:0000256" key="1">
    <source>
        <dbReference type="ARBA" id="ARBA00004601"/>
    </source>
</evidence>
<comment type="similarity">
    <text evidence="2">Belongs to the VPS52 family.</text>
</comment>
<dbReference type="InterPro" id="IPR048361">
    <property type="entry name" value="Vps52_C"/>
</dbReference>
<comment type="subcellular location">
    <subcellularLocation>
        <location evidence="1">Golgi apparatus</location>
        <location evidence="1">trans-Golgi network</location>
    </subcellularLocation>
</comment>
<evidence type="ECO:0000313" key="11">
    <source>
        <dbReference type="EnsemblFungi" id="CPAR2_200080-T-p1"/>
    </source>
</evidence>
<dbReference type="Proteomes" id="UP000005221">
    <property type="component" value="Chromosome 2"/>
</dbReference>
<evidence type="ECO:0000259" key="7">
    <source>
        <dbReference type="Pfam" id="PF04129"/>
    </source>
</evidence>
<proteinExistence type="inferred from homology"/>
<dbReference type="GO" id="GO:0019905">
    <property type="term" value="F:syntaxin binding"/>
    <property type="evidence" value="ECO:0007669"/>
    <property type="project" value="TreeGrafter"/>
</dbReference>
<keyword evidence="12" id="KW-1185">Reference proteome</keyword>
<name>G8BEH6_CANPC</name>
<evidence type="ECO:0000259" key="8">
    <source>
        <dbReference type="Pfam" id="PF20655"/>
    </source>
</evidence>
<feature type="coiled-coil region" evidence="6">
    <location>
        <begin position="84"/>
        <end position="111"/>
    </location>
</feature>
<dbReference type="GO" id="GO:0015031">
    <property type="term" value="P:protein transport"/>
    <property type="evidence" value="ECO:0007669"/>
    <property type="project" value="UniProtKB-KW"/>
</dbReference>
<protein>
    <recommendedName>
        <fullName evidence="13">Vacuolar protein sorting-associated protein 52</fullName>
    </recommendedName>
</protein>
<dbReference type="STRING" id="578454.G8BEH6"/>
<accession>A0AAJ8VWJ4</accession>
<dbReference type="GO" id="GO:0042147">
    <property type="term" value="P:retrograde transport, endosome to Golgi"/>
    <property type="evidence" value="ECO:0007669"/>
    <property type="project" value="TreeGrafter"/>
</dbReference>
<dbReference type="AlphaFoldDB" id="G8BEH6"/>
<keyword evidence="3" id="KW-0813">Transport</keyword>
<dbReference type="GO" id="GO:0032456">
    <property type="term" value="P:endocytic recycling"/>
    <property type="evidence" value="ECO:0007669"/>
    <property type="project" value="TreeGrafter"/>
</dbReference>
<dbReference type="InterPro" id="IPR048319">
    <property type="entry name" value="Vps52_CC"/>
</dbReference>
<dbReference type="InterPro" id="IPR007258">
    <property type="entry name" value="Vps52"/>
</dbReference>
<dbReference type="Pfam" id="PF04129">
    <property type="entry name" value="Vps52_CC"/>
    <property type="match status" value="1"/>
</dbReference>
<dbReference type="eggNOG" id="KOG1961">
    <property type="taxonomic scope" value="Eukaryota"/>
</dbReference>
<keyword evidence="4" id="KW-0653">Protein transport</keyword>
<evidence type="ECO:0000313" key="12">
    <source>
        <dbReference type="Proteomes" id="UP000005221"/>
    </source>
</evidence>
<organism evidence="10 12">
    <name type="scientific">Candida parapsilosis (strain CDC 317 / ATCC MYA-4646)</name>
    <name type="common">Yeast</name>
    <name type="synonym">Monilia parapsilosis</name>
    <dbReference type="NCBI Taxonomy" id="578454"/>
    <lineage>
        <taxon>Eukaryota</taxon>
        <taxon>Fungi</taxon>
        <taxon>Dikarya</taxon>
        <taxon>Ascomycota</taxon>
        <taxon>Saccharomycotina</taxon>
        <taxon>Pichiomycetes</taxon>
        <taxon>Debaryomycetaceae</taxon>
        <taxon>Candida/Lodderomyces clade</taxon>
        <taxon>Candida</taxon>
    </lineage>
</organism>
<evidence type="ECO:0000256" key="5">
    <source>
        <dbReference type="ARBA" id="ARBA00023034"/>
    </source>
</evidence>
<feature type="domain" description="Vps52 C-terminal" evidence="8">
    <location>
        <begin position="265"/>
        <end position="503"/>
    </location>
</feature>
<dbReference type="VEuPathDB" id="FungiDB:CPAR2_200080"/>
<dbReference type="GO" id="GO:0005829">
    <property type="term" value="C:cytosol"/>
    <property type="evidence" value="ECO:0007669"/>
    <property type="project" value="GOC"/>
</dbReference>
<reference evidence="11" key="4">
    <citation type="submission" date="2025-05" db="UniProtKB">
        <authorList>
            <consortium name="EnsemblFungi"/>
        </authorList>
    </citation>
    <scope>IDENTIFICATION</scope>
</reference>
<reference evidence="10" key="3">
    <citation type="submission" date="2011-10" db="EMBL/GenBank/DDBJ databases">
        <title>Transcriptional landscape of the pathogenic yeast Candida parapsilosis.</title>
        <authorList>
            <person name="Guida A."/>
            <person name="Lindstaedt C."/>
            <person name="Maguire S.L."/>
            <person name="Ding C."/>
            <person name="Higgins D.G."/>
            <person name="Harris D."/>
            <person name="Berriman M."/>
            <person name="Butler G."/>
        </authorList>
    </citation>
    <scope>NUCLEOTIDE SEQUENCE</scope>
    <source>
        <strain evidence="10">CDC317</strain>
    </source>
</reference>
<dbReference type="PANTHER" id="PTHR14190">
    <property type="entry name" value="SUPPRESSOR OF ACTIN MUTATIONS 2/VACUOLAR PROTEIN SORTING 52"/>
    <property type="match status" value="1"/>
</dbReference>
<keyword evidence="6" id="KW-0175">Coiled coil</keyword>
<dbReference type="GO" id="GO:0006896">
    <property type="term" value="P:Golgi to vacuole transport"/>
    <property type="evidence" value="ECO:0007669"/>
    <property type="project" value="TreeGrafter"/>
</dbReference>
<dbReference type="CGD" id="CAL0000149817">
    <property type="gene designation" value="CPAR2_200080"/>
</dbReference>
<gene>
    <name evidence="9 10" type="ordered locus">CPAR2_200080</name>
</gene>
<dbReference type="PANTHER" id="PTHR14190:SF7">
    <property type="entry name" value="VACUOLAR PROTEIN SORTING-ASSOCIATED PROTEIN 52 HOMOLOG"/>
    <property type="match status" value="1"/>
</dbReference>
<dbReference type="Pfam" id="PF20655">
    <property type="entry name" value="Vps52_C"/>
    <property type="match status" value="1"/>
</dbReference>
<evidence type="ECO:0000256" key="2">
    <source>
        <dbReference type="ARBA" id="ARBA00008180"/>
    </source>
</evidence>
<evidence type="ECO:0000256" key="4">
    <source>
        <dbReference type="ARBA" id="ARBA00022927"/>
    </source>
</evidence>
<evidence type="ECO:0000256" key="3">
    <source>
        <dbReference type="ARBA" id="ARBA00022448"/>
    </source>
</evidence>
<accession>G8BEH6</accession>
<evidence type="ECO:0008006" key="13">
    <source>
        <dbReference type="Google" id="ProtNLM"/>
    </source>
</evidence>